<dbReference type="AlphaFoldDB" id="A0A7C3J4E8"/>
<dbReference type="InterPro" id="IPR041628">
    <property type="entry name" value="ChlI/MoxR_AAA_lid"/>
</dbReference>
<comment type="caution">
    <text evidence="2">The sequence shown here is derived from an EMBL/GenBank/DDBJ whole genome shotgun (WGS) entry which is preliminary data.</text>
</comment>
<dbReference type="PANTHER" id="PTHR42759">
    <property type="entry name" value="MOXR FAMILY PROTEIN"/>
    <property type="match status" value="1"/>
</dbReference>
<dbReference type="Gene3D" id="1.10.8.80">
    <property type="entry name" value="Magnesium chelatase subunit I, C-Terminal domain"/>
    <property type="match status" value="1"/>
</dbReference>
<dbReference type="PIRSF" id="PIRSF002849">
    <property type="entry name" value="AAA_ATPase_chaperone_MoxR_prd"/>
    <property type="match status" value="1"/>
</dbReference>
<dbReference type="Pfam" id="PF17863">
    <property type="entry name" value="AAA_lid_2"/>
    <property type="match status" value="1"/>
</dbReference>
<dbReference type="InterPro" id="IPR027417">
    <property type="entry name" value="P-loop_NTPase"/>
</dbReference>
<reference evidence="2" key="1">
    <citation type="journal article" date="2020" name="mSystems">
        <title>Genome- and Community-Level Interaction Insights into Carbon Utilization and Element Cycling Functions of Hydrothermarchaeota in Hydrothermal Sediment.</title>
        <authorList>
            <person name="Zhou Z."/>
            <person name="Liu Y."/>
            <person name="Xu W."/>
            <person name="Pan J."/>
            <person name="Luo Z.H."/>
            <person name="Li M."/>
        </authorList>
    </citation>
    <scope>NUCLEOTIDE SEQUENCE [LARGE SCALE GENOMIC DNA]</scope>
    <source>
        <strain evidence="2">SpSt-468</strain>
    </source>
</reference>
<name>A0A7C3J4E8_9CREN</name>
<gene>
    <name evidence="2" type="ORF">ENS19_05975</name>
</gene>
<dbReference type="InterPro" id="IPR050764">
    <property type="entry name" value="CbbQ/NirQ/NorQ/GpvN"/>
</dbReference>
<evidence type="ECO:0000259" key="1">
    <source>
        <dbReference type="SMART" id="SM00382"/>
    </source>
</evidence>
<accession>A0A7C3J4E8</accession>
<dbReference type="SUPFAM" id="SSF52540">
    <property type="entry name" value="P-loop containing nucleoside triphosphate hydrolases"/>
    <property type="match status" value="1"/>
</dbReference>
<protein>
    <submittedName>
        <fullName evidence="2">MoxR family ATPase</fullName>
    </submittedName>
</protein>
<dbReference type="EMBL" id="DSTX01000011">
    <property type="protein sequence ID" value="HFK20817.1"/>
    <property type="molecule type" value="Genomic_DNA"/>
</dbReference>
<organism evidence="2">
    <name type="scientific">Candidatus Methanomethylicus mesodigestus</name>
    <dbReference type="NCBI Taxonomy" id="1867258"/>
    <lineage>
        <taxon>Archaea</taxon>
        <taxon>Thermoproteota</taxon>
        <taxon>Methanosuratincolia</taxon>
        <taxon>Candidatus Methanomethylicales</taxon>
        <taxon>Candidatus Methanomethylicaceae</taxon>
        <taxon>Candidatus Methanomethylicus</taxon>
    </lineage>
</organism>
<dbReference type="InterPro" id="IPR003593">
    <property type="entry name" value="AAA+_ATPase"/>
</dbReference>
<dbReference type="Gene3D" id="3.40.50.300">
    <property type="entry name" value="P-loop containing nucleotide triphosphate hydrolases"/>
    <property type="match status" value="1"/>
</dbReference>
<proteinExistence type="predicted"/>
<sequence>MANKDPSSIKAQPLADVVKEVQKYVVGMREELWLSCVSLLSGGHLLLQGPPGSGKTLLASTFTKAIGGEFRRIQMTPDLLPSDIIGTNVYNIGTGNWSVRRGPIFANVVLLDELNRATPRTQAALLEAMQESKVTIEGMTFHLPSPTFFMATQVSSGSEGTYPLTDVQVDRFAFSADVRIPEAEEEVEIMSRVDLVEAADVEEVASTEEVSELIGKAREVKVAPGVKRYIVELVRSIRGARELRAPLGVRPSVWLYKGARAVAFLDGRGYVIPDDVKSIAESALSHRLRLRAESAAEGVTVASIIERALETTPVPKE</sequence>
<dbReference type="PANTHER" id="PTHR42759:SF1">
    <property type="entry name" value="MAGNESIUM-CHELATASE SUBUNIT CHLD"/>
    <property type="match status" value="1"/>
</dbReference>
<dbReference type="SMART" id="SM00382">
    <property type="entry name" value="AAA"/>
    <property type="match status" value="1"/>
</dbReference>
<feature type="domain" description="AAA+ ATPase" evidence="1">
    <location>
        <begin position="41"/>
        <end position="182"/>
    </location>
</feature>
<evidence type="ECO:0000313" key="2">
    <source>
        <dbReference type="EMBL" id="HFK20817.1"/>
    </source>
</evidence>
<dbReference type="GO" id="GO:0016887">
    <property type="term" value="F:ATP hydrolysis activity"/>
    <property type="evidence" value="ECO:0007669"/>
    <property type="project" value="InterPro"/>
</dbReference>
<dbReference type="InterPro" id="IPR011703">
    <property type="entry name" value="ATPase_AAA-3"/>
</dbReference>
<dbReference type="Pfam" id="PF07726">
    <property type="entry name" value="AAA_3"/>
    <property type="match status" value="1"/>
</dbReference>
<dbReference type="GO" id="GO:0005524">
    <property type="term" value="F:ATP binding"/>
    <property type="evidence" value="ECO:0007669"/>
    <property type="project" value="InterPro"/>
</dbReference>